<evidence type="ECO:0000256" key="2">
    <source>
        <dbReference type="ARBA" id="ARBA00007495"/>
    </source>
</evidence>
<dbReference type="Pfam" id="PF00331">
    <property type="entry name" value="Glyco_hydro_10"/>
    <property type="match status" value="1"/>
</dbReference>
<dbReference type="GO" id="GO:0045493">
    <property type="term" value="P:xylan catabolic process"/>
    <property type="evidence" value="ECO:0007669"/>
    <property type="project" value="UniProtKB-KW"/>
</dbReference>
<keyword evidence="6 9" id="KW-0119">Carbohydrate metabolism</keyword>
<evidence type="ECO:0000313" key="12">
    <source>
        <dbReference type="Proteomes" id="UP000824136"/>
    </source>
</evidence>
<organism evidence="11 12">
    <name type="scientific">Candidatus Faeciplasma pullistercoris</name>
    <dbReference type="NCBI Taxonomy" id="2840800"/>
    <lineage>
        <taxon>Bacteria</taxon>
        <taxon>Bacillati</taxon>
        <taxon>Bacillota</taxon>
        <taxon>Clostridia</taxon>
        <taxon>Eubacteriales</taxon>
        <taxon>Oscillospiraceae</taxon>
        <taxon>Oscillospiraceae incertae sedis</taxon>
        <taxon>Candidatus Faeciplasma</taxon>
    </lineage>
</organism>
<dbReference type="EMBL" id="DVLL01000005">
    <property type="protein sequence ID" value="HIT58308.1"/>
    <property type="molecule type" value="Genomic_DNA"/>
</dbReference>
<dbReference type="EC" id="3.2.1.8" evidence="9"/>
<protein>
    <recommendedName>
        <fullName evidence="9">Beta-xylanase</fullName>
        <ecNumber evidence="9">3.2.1.8</ecNumber>
    </recommendedName>
</protein>
<feature type="domain" description="GH10" evidence="10">
    <location>
        <begin position="1"/>
        <end position="351"/>
    </location>
</feature>
<keyword evidence="7 9" id="KW-0326">Glycosidase</keyword>
<evidence type="ECO:0000256" key="7">
    <source>
        <dbReference type="ARBA" id="ARBA00023295"/>
    </source>
</evidence>
<evidence type="ECO:0000256" key="3">
    <source>
        <dbReference type="ARBA" id="ARBA00022651"/>
    </source>
</evidence>
<keyword evidence="5 9" id="KW-0378">Hydrolase</keyword>
<evidence type="ECO:0000256" key="4">
    <source>
        <dbReference type="ARBA" id="ARBA00022729"/>
    </source>
</evidence>
<accession>A0A9D1GT80</accession>
<dbReference type="PANTHER" id="PTHR31490">
    <property type="entry name" value="GLYCOSYL HYDROLASE"/>
    <property type="match status" value="1"/>
</dbReference>
<dbReference type="Gene3D" id="3.20.20.80">
    <property type="entry name" value="Glycosidases"/>
    <property type="match status" value="1"/>
</dbReference>
<evidence type="ECO:0000256" key="6">
    <source>
        <dbReference type="ARBA" id="ARBA00023277"/>
    </source>
</evidence>
<dbReference type="AlphaFoldDB" id="A0A9D1GT80"/>
<dbReference type="SUPFAM" id="SSF51445">
    <property type="entry name" value="(Trans)glycosidases"/>
    <property type="match status" value="1"/>
</dbReference>
<dbReference type="InterPro" id="IPR001000">
    <property type="entry name" value="GH10_dom"/>
</dbReference>
<evidence type="ECO:0000256" key="9">
    <source>
        <dbReference type="RuleBase" id="RU361174"/>
    </source>
</evidence>
<keyword evidence="8 9" id="KW-0624">Polysaccharide degradation</keyword>
<dbReference type="SMART" id="SM00633">
    <property type="entry name" value="Glyco_10"/>
    <property type="match status" value="1"/>
</dbReference>
<comment type="catalytic activity">
    <reaction evidence="1 9">
        <text>Endohydrolysis of (1-&gt;4)-beta-D-xylosidic linkages in xylans.</text>
        <dbReference type="EC" id="3.2.1.8"/>
    </reaction>
</comment>
<dbReference type="PANTHER" id="PTHR31490:SF88">
    <property type="entry name" value="BETA-XYLANASE"/>
    <property type="match status" value="1"/>
</dbReference>
<keyword evidence="3" id="KW-0858">Xylan degradation</keyword>
<reference evidence="11" key="1">
    <citation type="submission" date="2020-10" db="EMBL/GenBank/DDBJ databases">
        <authorList>
            <person name="Gilroy R."/>
        </authorList>
    </citation>
    <scope>NUCLEOTIDE SEQUENCE</scope>
    <source>
        <strain evidence="11">CHK33-4379</strain>
    </source>
</reference>
<dbReference type="PROSITE" id="PS51760">
    <property type="entry name" value="GH10_2"/>
    <property type="match status" value="1"/>
</dbReference>
<gene>
    <name evidence="11" type="ORF">IAC39_01085</name>
</gene>
<dbReference type="PRINTS" id="PR00134">
    <property type="entry name" value="GLHYDRLASE10"/>
</dbReference>
<keyword evidence="4" id="KW-0732">Signal</keyword>
<reference evidence="11" key="2">
    <citation type="journal article" date="2021" name="PeerJ">
        <title>Extensive microbial diversity within the chicken gut microbiome revealed by metagenomics and culture.</title>
        <authorList>
            <person name="Gilroy R."/>
            <person name="Ravi A."/>
            <person name="Getino M."/>
            <person name="Pursley I."/>
            <person name="Horton D.L."/>
            <person name="Alikhan N.F."/>
            <person name="Baker D."/>
            <person name="Gharbi K."/>
            <person name="Hall N."/>
            <person name="Watson M."/>
            <person name="Adriaenssens E.M."/>
            <person name="Foster-Nyarko E."/>
            <person name="Jarju S."/>
            <person name="Secka A."/>
            <person name="Antonio M."/>
            <person name="Oren A."/>
            <person name="Chaudhuri R.R."/>
            <person name="La Ragione R."/>
            <person name="Hildebrand F."/>
            <person name="Pallen M.J."/>
        </authorList>
    </citation>
    <scope>NUCLEOTIDE SEQUENCE</scope>
    <source>
        <strain evidence="11">CHK33-4379</strain>
    </source>
</reference>
<evidence type="ECO:0000259" key="10">
    <source>
        <dbReference type="PROSITE" id="PS51760"/>
    </source>
</evidence>
<name>A0A9D1GT80_9FIRM</name>
<dbReference type="InterPro" id="IPR044846">
    <property type="entry name" value="GH10"/>
</dbReference>
<dbReference type="InterPro" id="IPR017853">
    <property type="entry name" value="GH"/>
</dbReference>
<evidence type="ECO:0000256" key="5">
    <source>
        <dbReference type="ARBA" id="ARBA00022801"/>
    </source>
</evidence>
<evidence type="ECO:0000313" key="11">
    <source>
        <dbReference type="EMBL" id="HIT58308.1"/>
    </source>
</evidence>
<dbReference type="GO" id="GO:0031176">
    <property type="term" value="F:endo-1,4-beta-xylanase activity"/>
    <property type="evidence" value="ECO:0007669"/>
    <property type="project" value="UniProtKB-EC"/>
</dbReference>
<evidence type="ECO:0000256" key="1">
    <source>
        <dbReference type="ARBA" id="ARBA00000681"/>
    </source>
</evidence>
<proteinExistence type="inferred from homology"/>
<sequence>MTTLKEAYKNYFTIGAAVSAHWLDEAADTVKANFSTVTAENEMKYNGIHPHKYQRPDFSKLKKGEKPEPPEITDRERFVHPCKELDTAPADKIYGFAKENGILVRGHTLSWHGSYPYGIFEQLSAEELYTNTVEHYEFMTQHFPDCFCWDVVNEAIMDKPEGYLRETVYKEKFGEDYLFTLYSLARKYFPNAQICCNDYNEFIPSKRDKILKLVNSLKERGLVDIIGCQCHINAFFKDSDFDNMSRALEMYANTGLRIHITEMDVNCVSWHDGPKELTREAVDNVPKVYSRAFEIFRQFKEAIDNVTLWGVSNKHSWLNSFKLDGKRVENKPLLFDENYNPTEAFYSVAEF</sequence>
<evidence type="ECO:0000256" key="8">
    <source>
        <dbReference type="ARBA" id="ARBA00023326"/>
    </source>
</evidence>
<comment type="caution">
    <text evidence="11">The sequence shown here is derived from an EMBL/GenBank/DDBJ whole genome shotgun (WGS) entry which is preliminary data.</text>
</comment>
<dbReference type="Proteomes" id="UP000824136">
    <property type="component" value="Unassembled WGS sequence"/>
</dbReference>
<comment type="similarity">
    <text evidence="2 9">Belongs to the glycosyl hydrolase 10 (cellulase F) family.</text>
</comment>